<dbReference type="EMBL" id="HBUF01637570">
    <property type="protein sequence ID" value="CAG6784454.1"/>
    <property type="molecule type" value="Transcribed_RNA"/>
</dbReference>
<sequence>MMCTESVDVCKTEIDLYDDAILGNGPVPDSVEVKDTLMMVTESNSPEREDEDGMILYDDVPPSLSHSFQDYDSRSARHESQHKQYSHDHDKHYSVRLSTDNYSVRLKSACKREDNFLYIGNLTWWTSDLELSDAIRNIGVSDILDIKFFENASNGQSKGFCKVTLGSEHSMRKVKDRLPDVKLHGRRPDVEYPTRNVLYKFEAQNPLSSRSKRFSSNSQVAW</sequence>
<feature type="domain" description="RRM" evidence="4">
    <location>
        <begin position="115"/>
        <end position="195"/>
    </location>
</feature>
<dbReference type="Pfam" id="PF00076">
    <property type="entry name" value="RRM_1"/>
    <property type="match status" value="1"/>
</dbReference>
<dbReference type="AlphaFoldDB" id="A0A8D9FDH7"/>
<name>A0A8D9FDH7_9HEMI</name>
<dbReference type="GO" id="GO:0003723">
    <property type="term" value="F:RNA binding"/>
    <property type="evidence" value="ECO:0007669"/>
    <property type="project" value="UniProtKB-UniRule"/>
</dbReference>
<dbReference type="InterPro" id="IPR000504">
    <property type="entry name" value="RRM_dom"/>
</dbReference>
<protein>
    <submittedName>
        <fullName evidence="5">Cleavage and polyadenylation specificity factor subunit CG7185</fullName>
    </submittedName>
</protein>
<dbReference type="SMART" id="SM00360">
    <property type="entry name" value="RRM"/>
    <property type="match status" value="1"/>
</dbReference>
<evidence type="ECO:0000256" key="1">
    <source>
        <dbReference type="ARBA" id="ARBA00006265"/>
    </source>
</evidence>
<dbReference type="GO" id="GO:0006397">
    <property type="term" value="P:mRNA processing"/>
    <property type="evidence" value="ECO:0007669"/>
    <property type="project" value="UniProtKB-KW"/>
</dbReference>
<dbReference type="SUPFAM" id="SSF54928">
    <property type="entry name" value="RNA-binding domain, RBD"/>
    <property type="match status" value="1"/>
</dbReference>
<dbReference type="InterPro" id="IPR012677">
    <property type="entry name" value="Nucleotide-bd_a/b_plait_sf"/>
</dbReference>
<dbReference type="PROSITE" id="PS50102">
    <property type="entry name" value="RRM"/>
    <property type="match status" value="1"/>
</dbReference>
<evidence type="ECO:0000313" key="5">
    <source>
        <dbReference type="EMBL" id="CAG6784455.1"/>
    </source>
</evidence>
<organism evidence="5">
    <name type="scientific">Cacopsylla melanoneura</name>
    <dbReference type="NCBI Taxonomy" id="428564"/>
    <lineage>
        <taxon>Eukaryota</taxon>
        <taxon>Metazoa</taxon>
        <taxon>Ecdysozoa</taxon>
        <taxon>Arthropoda</taxon>
        <taxon>Hexapoda</taxon>
        <taxon>Insecta</taxon>
        <taxon>Pterygota</taxon>
        <taxon>Neoptera</taxon>
        <taxon>Paraneoptera</taxon>
        <taxon>Hemiptera</taxon>
        <taxon>Sternorrhyncha</taxon>
        <taxon>Psylloidea</taxon>
        <taxon>Psyllidae</taxon>
        <taxon>Psyllinae</taxon>
        <taxon>Cacopsylla</taxon>
    </lineage>
</organism>
<accession>A0A8D9FDH7</accession>
<evidence type="ECO:0000256" key="2">
    <source>
        <dbReference type="ARBA" id="ARBA00022884"/>
    </source>
</evidence>
<dbReference type="GO" id="GO:0005634">
    <property type="term" value="C:nucleus"/>
    <property type="evidence" value="ECO:0007669"/>
    <property type="project" value="UniProtKB-SubCell"/>
</dbReference>
<dbReference type="PANTHER" id="PTHR23204">
    <property type="entry name" value="CLEAVAGE AND POLYADENYLATION SPECIFIC FACTOR"/>
    <property type="match status" value="1"/>
</dbReference>
<proteinExistence type="inferred from homology"/>
<evidence type="ECO:0000259" key="4">
    <source>
        <dbReference type="PROSITE" id="PS50102"/>
    </source>
</evidence>
<keyword evidence="2 3" id="KW-0694">RNA-binding</keyword>
<dbReference type="EMBL" id="HBUF01637571">
    <property type="protein sequence ID" value="CAG6784455.1"/>
    <property type="molecule type" value="Transcribed_RNA"/>
</dbReference>
<dbReference type="Gene3D" id="3.30.70.330">
    <property type="match status" value="1"/>
</dbReference>
<dbReference type="InterPro" id="IPR035979">
    <property type="entry name" value="RBD_domain_sf"/>
</dbReference>
<comment type="similarity">
    <text evidence="1">Belongs to the RRM CPSF6/7 family.</text>
</comment>
<evidence type="ECO:0000256" key="3">
    <source>
        <dbReference type="PROSITE-ProRule" id="PRU00176"/>
    </source>
</evidence>
<reference evidence="5" key="1">
    <citation type="submission" date="2021-05" db="EMBL/GenBank/DDBJ databases">
        <authorList>
            <person name="Alioto T."/>
            <person name="Alioto T."/>
            <person name="Gomez Garrido J."/>
        </authorList>
    </citation>
    <scope>NUCLEOTIDE SEQUENCE</scope>
</reference>
<dbReference type="InterPro" id="IPR034772">
    <property type="entry name" value="CPSF6/7"/>
</dbReference>